<feature type="region of interest" description="Disordered" evidence="1">
    <location>
        <begin position="124"/>
        <end position="150"/>
    </location>
</feature>
<comment type="caution">
    <text evidence="2">The sequence shown here is derived from an EMBL/GenBank/DDBJ whole genome shotgun (WGS) entry which is preliminary data.</text>
</comment>
<name>A0A9D4Q1F5_RHISA</name>
<reference evidence="2" key="2">
    <citation type="submission" date="2021-09" db="EMBL/GenBank/DDBJ databases">
        <authorList>
            <person name="Jia N."/>
            <person name="Wang J."/>
            <person name="Shi W."/>
            <person name="Du L."/>
            <person name="Sun Y."/>
            <person name="Zhan W."/>
            <person name="Jiang J."/>
            <person name="Wang Q."/>
            <person name="Zhang B."/>
            <person name="Ji P."/>
            <person name="Sakyi L.B."/>
            <person name="Cui X."/>
            <person name="Yuan T."/>
            <person name="Jiang B."/>
            <person name="Yang W."/>
            <person name="Lam T.T.-Y."/>
            <person name="Chang Q."/>
            <person name="Ding S."/>
            <person name="Wang X."/>
            <person name="Zhu J."/>
            <person name="Ruan X."/>
            <person name="Zhao L."/>
            <person name="Wei J."/>
            <person name="Que T."/>
            <person name="Du C."/>
            <person name="Cheng J."/>
            <person name="Dai P."/>
            <person name="Han X."/>
            <person name="Huang E."/>
            <person name="Gao Y."/>
            <person name="Liu J."/>
            <person name="Shao H."/>
            <person name="Ye R."/>
            <person name="Li L."/>
            <person name="Wei W."/>
            <person name="Wang X."/>
            <person name="Wang C."/>
            <person name="Huo Q."/>
            <person name="Li W."/>
            <person name="Guo W."/>
            <person name="Chen H."/>
            <person name="Chen S."/>
            <person name="Zhou L."/>
            <person name="Zhou L."/>
            <person name="Ni X."/>
            <person name="Tian J."/>
            <person name="Zhou Y."/>
            <person name="Sheng Y."/>
            <person name="Liu T."/>
            <person name="Pan Y."/>
            <person name="Xia L."/>
            <person name="Li J."/>
            <person name="Zhao F."/>
            <person name="Cao W."/>
        </authorList>
    </citation>
    <scope>NUCLEOTIDE SEQUENCE</scope>
    <source>
        <strain evidence="2">Rsan-2018</strain>
        <tissue evidence="2">Larvae</tissue>
    </source>
</reference>
<proteinExistence type="predicted"/>
<feature type="compositionally biased region" description="Low complexity" evidence="1">
    <location>
        <begin position="17"/>
        <end position="29"/>
    </location>
</feature>
<organism evidence="2 3">
    <name type="scientific">Rhipicephalus sanguineus</name>
    <name type="common">Brown dog tick</name>
    <name type="synonym">Ixodes sanguineus</name>
    <dbReference type="NCBI Taxonomy" id="34632"/>
    <lineage>
        <taxon>Eukaryota</taxon>
        <taxon>Metazoa</taxon>
        <taxon>Ecdysozoa</taxon>
        <taxon>Arthropoda</taxon>
        <taxon>Chelicerata</taxon>
        <taxon>Arachnida</taxon>
        <taxon>Acari</taxon>
        <taxon>Parasitiformes</taxon>
        <taxon>Ixodida</taxon>
        <taxon>Ixodoidea</taxon>
        <taxon>Ixodidae</taxon>
        <taxon>Rhipicephalinae</taxon>
        <taxon>Rhipicephalus</taxon>
        <taxon>Rhipicephalus</taxon>
    </lineage>
</organism>
<protein>
    <submittedName>
        <fullName evidence="2">Uncharacterized protein</fullName>
    </submittedName>
</protein>
<feature type="region of interest" description="Disordered" evidence="1">
    <location>
        <begin position="8"/>
        <end position="87"/>
    </location>
</feature>
<dbReference type="AlphaFoldDB" id="A0A9D4Q1F5"/>
<evidence type="ECO:0000313" key="2">
    <source>
        <dbReference type="EMBL" id="KAH7962750.1"/>
    </source>
</evidence>
<dbReference type="Proteomes" id="UP000821837">
    <property type="component" value="Chromosome 3"/>
</dbReference>
<keyword evidence="3" id="KW-1185">Reference proteome</keyword>
<evidence type="ECO:0000256" key="1">
    <source>
        <dbReference type="SAM" id="MobiDB-lite"/>
    </source>
</evidence>
<dbReference type="VEuPathDB" id="VectorBase:RSAN_029512"/>
<evidence type="ECO:0000313" key="3">
    <source>
        <dbReference type="Proteomes" id="UP000821837"/>
    </source>
</evidence>
<gene>
    <name evidence="2" type="ORF">HPB52_017778</name>
</gene>
<feature type="compositionally biased region" description="Pro residues" evidence="1">
    <location>
        <begin position="236"/>
        <end position="251"/>
    </location>
</feature>
<sequence length="402" mass="41066">MKPMLLQAAQGAGGLAAGSPPALSPNLPSVVKVEPRLPSPCVGGAASDGVPQKRVRQDDAGAWISSPSSQMSVGSLSPPPPLLNGLANSSGLSPVSCSSYETYSPRGPCSFSSMVVGVAGGVRSPPASETLAGGEEAGFGGEGGGEARRYGRLRLPPPLGESARWGQTGSASVKVRVQGEPFVDRLPPLPLPGQRAPSVVVVPVILVSVGGRSAAAVAWVARPEPRLASPRRKKGGPPPPPSGGGAPPPPRGSAGAPRKRALPPEDSSPEVSSSSPAKGRPVSPVPSLGGSDIADVDLDFWDLDINNESTSSGRADVDNRGRWLVENNEEGAMCGANVVVPQSTTRDVALVVVKRPSAVRLSALLRRPAIARLAAARRRMLHCWPMQDGASTESSLALAAQC</sequence>
<reference evidence="2" key="1">
    <citation type="journal article" date="2020" name="Cell">
        <title>Large-Scale Comparative Analyses of Tick Genomes Elucidate Their Genetic Diversity and Vector Capacities.</title>
        <authorList>
            <consortium name="Tick Genome and Microbiome Consortium (TIGMIC)"/>
            <person name="Jia N."/>
            <person name="Wang J."/>
            <person name="Shi W."/>
            <person name="Du L."/>
            <person name="Sun Y."/>
            <person name="Zhan W."/>
            <person name="Jiang J.F."/>
            <person name="Wang Q."/>
            <person name="Zhang B."/>
            <person name="Ji P."/>
            <person name="Bell-Sakyi L."/>
            <person name="Cui X.M."/>
            <person name="Yuan T.T."/>
            <person name="Jiang B.G."/>
            <person name="Yang W.F."/>
            <person name="Lam T.T."/>
            <person name="Chang Q.C."/>
            <person name="Ding S.J."/>
            <person name="Wang X.J."/>
            <person name="Zhu J.G."/>
            <person name="Ruan X.D."/>
            <person name="Zhao L."/>
            <person name="Wei J.T."/>
            <person name="Ye R.Z."/>
            <person name="Que T.C."/>
            <person name="Du C.H."/>
            <person name="Zhou Y.H."/>
            <person name="Cheng J.X."/>
            <person name="Dai P.F."/>
            <person name="Guo W.B."/>
            <person name="Han X.H."/>
            <person name="Huang E.J."/>
            <person name="Li L.F."/>
            <person name="Wei W."/>
            <person name="Gao Y.C."/>
            <person name="Liu J.Z."/>
            <person name="Shao H.Z."/>
            <person name="Wang X."/>
            <person name="Wang C.C."/>
            <person name="Yang T.C."/>
            <person name="Huo Q.B."/>
            <person name="Li W."/>
            <person name="Chen H.Y."/>
            <person name="Chen S.E."/>
            <person name="Zhou L.G."/>
            <person name="Ni X.B."/>
            <person name="Tian J.H."/>
            <person name="Sheng Y."/>
            <person name="Liu T."/>
            <person name="Pan Y.S."/>
            <person name="Xia L.Y."/>
            <person name="Li J."/>
            <person name="Zhao F."/>
            <person name="Cao W.C."/>
        </authorList>
    </citation>
    <scope>NUCLEOTIDE SEQUENCE</scope>
    <source>
        <strain evidence="2">Rsan-2018</strain>
    </source>
</reference>
<feature type="region of interest" description="Disordered" evidence="1">
    <location>
        <begin position="226"/>
        <end position="290"/>
    </location>
</feature>
<feature type="compositionally biased region" description="Gly residues" evidence="1">
    <location>
        <begin position="135"/>
        <end position="144"/>
    </location>
</feature>
<accession>A0A9D4Q1F5</accession>
<dbReference type="EMBL" id="JABSTV010001249">
    <property type="protein sequence ID" value="KAH7962750.1"/>
    <property type="molecule type" value="Genomic_DNA"/>
</dbReference>